<feature type="transmembrane region" description="Helical" evidence="5">
    <location>
        <begin position="72"/>
        <end position="90"/>
    </location>
</feature>
<organism evidence="7">
    <name type="scientific">Spumella elongata</name>
    <dbReference type="NCBI Taxonomy" id="89044"/>
    <lineage>
        <taxon>Eukaryota</taxon>
        <taxon>Sar</taxon>
        <taxon>Stramenopiles</taxon>
        <taxon>Ochrophyta</taxon>
        <taxon>Chrysophyceae</taxon>
        <taxon>Chromulinales</taxon>
        <taxon>Chromulinaceae</taxon>
        <taxon>Spumella</taxon>
    </lineage>
</organism>
<feature type="transmembrane region" description="Helical" evidence="5">
    <location>
        <begin position="246"/>
        <end position="267"/>
    </location>
</feature>
<evidence type="ECO:0000256" key="1">
    <source>
        <dbReference type="ARBA" id="ARBA00004141"/>
    </source>
</evidence>
<reference evidence="7" key="1">
    <citation type="submission" date="2021-01" db="EMBL/GenBank/DDBJ databases">
        <authorList>
            <person name="Corre E."/>
            <person name="Pelletier E."/>
            <person name="Niang G."/>
            <person name="Scheremetjew M."/>
            <person name="Finn R."/>
            <person name="Kale V."/>
            <person name="Holt S."/>
            <person name="Cochrane G."/>
            <person name="Meng A."/>
            <person name="Brown T."/>
            <person name="Cohen L."/>
        </authorList>
    </citation>
    <scope>NUCLEOTIDE SEQUENCE</scope>
    <source>
        <strain evidence="7">CCAP 955/1</strain>
    </source>
</reference>
<feature type="transmembrane region" description="Helical" evidence="5">
    <location>
        <begin position="182"/>
        <end position="202"/>
    </location>
</feature>
<evidence type="ECO:0000256" key="3">
    <source>
        <dbReference type="ARBA" id="ARBA00022989"/>
    </source>
</evidence>
<evidence type="ECO:0000259" key="6">
    <source>
        <dbReference type="Pfam" id="PF03151"/>
    </source>
</evidence>
<gene>
    <name evidence="7" type="ORF">SELO1098_LOCUS15015</name>
</gene>
<keyword evidence="3 5" id="KW-1133">Transmembrane helix</keyword>
<feature type="transmembrane region" description="Helical" evidence="5">
    <location>
        <begin position="273"/>
        <end position="291"/>
    </location>
</feature>
<evidence type="ECO:0000256" key="5">
    <source>
        <dbReference type="SAM" id="Phobius"/>
    </source>
</evidence>
<evidence type="ECO:0000256" key="2">
    <source>
        <dbReference type="ARBA" id="ARBA00022692"/>
    </source>
</evidence>
<name>A0A7S3H652_9STRA</name>
<feature type="domain" description="Sugar phosphate transporter" evidence="6">
    <location>
        <begin position="16"/>
        <end position="289"/>
    </location>
</feature>
<keyword evidence="4 5" id="KW-0472">Membrane</keyword>
<dbReference type="AlphaFoldDB" id="A0A7S3H652"/>
<evidence type="ECO:0000256" key="4">
    <source>
        <dbReference type="ARBA" id="ARBA00023136"/>
    </source>
</evidence>
<keyword evidence="2 5" id="KW-0812">Transmembrane</keyword>
<dbReference type="EMBL" id="HBIC01029736">
    <property type="protein sequence ID" value="CAE0286174.1"/>
    <property type="molecule type" value="Transcribed_RNA"/>
</dbReference>
<dbReference type="GO" id="GO:0016020">
    <property type="term" value="C:membrane"/>
    <property type="evidence" value="ECO:0007669"/>
    <property type="project" value="UniProtKB-SubCell"/>
</dbReference>
<feature type="transmembrane region" description="Helical" evidence="5">
    <location>
        <begin position="123"/>
        <end position="142"/>
    </location>
</feature>
<dbReference type="InterPro" id="IPR004853">
    <property type="entry name" value="Sugar_P_trans_dom"/>
</dbReference>
<dbReference type="PANTHER" id="PTHR11132">
    <property type="entry name" value="SOLUTE CARRIER FAMILY 35"/>
    <property type="match status" value="1"/>
</dbReference>
<dbReference type="Pfam" id="PF03151">
    <property type="entry name" value="TPT"/>
    <property type="match status" value="1"/>
</dbReference>
<protein>
    <recommendedName>
        <fullName evidence="6">Sugar phosphate transporter domain-containing protein</fullName>
    </recommendedName>
</protein>
<evidence type="ECO:0000313" key="7">
    <source>
        <dbReference type="EMBL" id="CAE0286174.1"/>
    </source>
</evidence>
<feature type="transmembrane region" description="Helical" evidence="5">
    <location>
        <begin position="148"/>
        <end position="170"/>
    </location>
</feature>
<feature type="transmembrane region" description="Helical" evidence="5">
    <location>
        <begin position="214"/>
        <end position="234"/>
    </location>
</feature>
<feature type="transmembrane region" description="Helical" evidence="5">
    <location>
        <begin position="96"/>
        <end position="116"/>
    </location>
</feature>
<feature type="transmembrane region" description="Helical" evidence="5">
    <location>
        <begin position="36"/>
        <end position="60"/>
    </location>
</feature>
<sequence length="324" mass="35885">MAWNFLSAAAIVANIIFSIILVLLNKQLVVAYHFKFMTVLSGFHFISGFMVCLMFVLLGITKYKAVNSYWSIFRISLGAFLSVVFMNYCLSYSSVGFYQVIKLFCIPLALFFEYVLGMQQEVLNLKLVLSLVLILAGMAMIIREEVSANFTGILWGLCGIITTALSQVYFSPLKKGLGLDVMQLLLHTSPWLTFGSFISVPVFEDIDALRDYKLTSAVIFTVLLTCLLAVGLNITNFVVLSEFSPLTYNIMGHLKTILIISVGSIMFNTLPSTTMLVGMTIAIVGVVLFTNEKDAQQELKKNALPYTAVPVEDSGVEMEKAETV</sequence>
<dbReference type="InterPro" id="IPR050186">
    <property type="entry name" value="TPT_transporter"/>
</dbReference>
<comment type="subcellular location">
    <subcellularLocation>
        <location evidence="1">Membrane</location>
        <topology evidence="1">Multi-pass membrane protein</topology>
    </subcellularLocation>
</comment>
<accession>A0A7S3H652</accession>
<feature type="transmembrane region" description="Helical" evidence="5">
    <location>
        <begin position="5"/>
        <end position="24"/>
    </location>
</feature>
<proteinExistence type="predicted"/>